<keyword evidence="4" id="KW-1185">Reference proteome</keyword>
<dbReference type="InterPro" id="IPR029410">
    <property type="entry name" value="CAP_assoc"/>
</dbReference>
<comment type="caution">
    <text evidence="3">The sequence shown here is derived from an EMBL/GenBank/DDBJ whole genome shotgun (WGS) entry which is preliminary data.</text>
</comment>
<dbReference type="CDD" id="cd05379">
    <property type="entry name" value="CAP_bacterial"/>
    <property type="match status" value="1"/>
</dbReference>
<evidence type="ECO:0000259" key="1">
    <source>
        <dbReference type="Pfam" id="PF00188"/>
    </source>
</evidence>
<name>A0A4R3NDB7_9BACI</name>
<dbReference type="AlphaFoldDB" id="A0A4R3NDB7"/>
<dbReference type="OrthoDB" id="9783944at2"/>
<feature type="domain" description="CAP-associated" evidence="2">
    <location>
        <begin position="61"/>
        <end position="200"/>
    </location>
</feature>
<dbReference type="Pfam" id="PF14504">
    <property type="entry name" value="CAP_assoc_N"/>
    <property type="match status" value="1"/>
</dbReference>
<gene>
    <name evidence="3" type="ORF">EDD68_101257</name>
</gene>
<evidence type="ECO:0000313" key="3">
    <source>
        <dbReference type="EMBL" id="TCT26900.1"/>
    </source>
</evidence>
<evidence type="ECO:0000313" key="4">
    <source>
        <dbReference type="Proteomes" id="UP000294650"/>
    </source>
</evidence>
<dbReference type="EMBL" id="SMAN01000001">
    <property type="protein sequence ID" value="TCT26900.1"/>
    <property type="molecule type" value="Genomic_DNA"/>
</dbReference>
<proteinExistence type="predicted"/>
<dbReference type="PANTHER" id="PTHR31157">
    <property type="entry name" value="SCP DOMAIN-CONTAINING PROTEIN"/>
    <property type="match status" value="1"/>
</dbReference>
<dbReference type="SUPFAM" id="SSF55797">
    <property type="entry name" value="PR-1-like"/>
    <property type="match status" value="1"/>
</dbReference>
<dbReference type="Gene3D" id="3.40.33.10">
    <property type="entry name" value="CAP"/>
    <property type="match status" value="1"/>
</dbReference>
<dbReference type="PANTHER" id="PTHR31157:SF26">
    <property type="entry name" value="SCP-LIKE EXTRACELLULAR PROTEIN"/>
    <property type="match status" value="1"/>
</dbReference>
<evidence type="ECO:0000259" key="2">
    <source>
        <dbReference type="Pfam" id="PF14504"/>
    </source>
</evidence>
<dbReference type="InterPro" id="IPR035940">
    <property type="entry name" value="CAP_sf"/>
</dbReference>
<dbReference type="Pfam" id="PF00188">
    <property type="entry name" value="CAP"/>
    <property type="match status" value="1"/>
</dbReference>
<accession>A0A4R3NDB7</accession>
<dbReference type="RefSeq" id="WP_132370319.1">
    <property type="nucleotide sequence ID" value="NZ_SMAN01000001.1"/>
</dbReference>
<dbReference type="InterPro" id="IPR014044">
    <property type="entry name" value="CAP_dom"/>
</dbReference>
<organism evidence="3 4">
    <name type="scientific">Melghiribacillus thermohalophilus</name>
    <dbReference type="NCBI Taxonomy" id="1324956"/>
    <lineage>
        <taxon>Bacteria</taxon>
        <taxon>Bacillati</taxon>
        <taxon>Bacillota</taxon>
        <taxon>Bacilli</taxon>
        <taxon>Bacillales</taxon>
        <taxon>Bacillaceae</taxon>
        <taxon>Melghiribacillus</taxon>
    </lineage>
</organism>
<protein>
    <submittedName>
        <fullName evidence="3">Uncharacterized protein YkwD</fullName>
    </submittedName>
</protein>
<reference evidence="3 4" key="1">
    <citation type="submission" date="2019-03" db="EMBL/GenBank/DDBJ databases">
        <title>Genomic Encyclopedia of Type Strains, Phase IV (KMG-IV): sequencing the most valuable type-strain genomes for metagenomic binning, comparative biology and taxonomic classification.</title>
        <authorList>
            <person name="Goeker M."/>
        </authorList>
    </citation>
    <scope>NUCLEOTIDE SEQUENCE [LARGE SCALE GENOMIC DNA]</scope>
    <source>
        <strain evidence="3 4">DSM 25894</strain>
    </source>
</reference>
<feature type="domain" description="SCP" evidence="1">
    <location>
        <begin position="232"/>
        <end position="342"/>
    </location>
</feature>
<sequence>MRKWGIFFLLSSVMLSFIWANMNIRSPVKLTQKNADHHQHHIEDKPLWPLYFIEGSLYEWMDQSSNALIQEFGQPVYKAPTPYGYTWWVYPYEDQYIQFGIENQQVVTIYATGPNISIDPVSIGDPYEKVVDRFPLSEQPVYTSGRNQYEFKLSEEDVETRPLIQLNAGTFMQLYVDQFTSRISSVRLLTGDVLIRHQSYEMTYFGELPSIPDLDDDEWRTIEKARERQIFDITNVIRKRHGLRELEWDSQVSEVAYYHSMDMAKNKYFSHFTLGGDGLKERLEKGEISYLSAGENIAAQYQDAPAVMEGWMNSEGHRKAMLNPDYTHLGVGVYRDYYTQNFLQKLVIP</sequence>
<dbReference type="Proteomes" id="UP000294650">
    <property type="component" value="Unassembled WGS sequence"/>
</dbReference>